<dbReference type="EMBL" id="UZWE01000033">
    <property type="protein sequence ID" value="VDS09239.1"/>
    <property type="molecule type" value="Genomic_DNA"/>
</dbReference>
<feature type="transmembrane region" description="Helical" evidence="1">
    <location>
        <begin position="63"/>
        <end position="82"/>
    </location>
</feature>
<feature type="transmembrane region" description="Helical" evidence="1">
    <location>
        <begin position="301"/>
        <end position="320"/>
    </location>
</feature>
<gene>
    <name evidence="3" type="ORF">PARHAE_02431</name>
</gene>
<evidence type="ECO:0000313" key="3">
    <source>
        <dbReference type="EMBL" id="VDS09239.1"/>
    </source>
</evidence>
<dbReference type="AlphaFoldDB" id="A0A3S4GP10"/>
<dbReference type="PANTHER" id="PTHR38812">
    <property type="entry name" value="MU-LIKE PROPHAGE FLUMU PROTEIN GP42"/>
    <property type="match status" value="1"/>
</dbReference>
<feature type="transmembrane region" description="Helical" evidence="1">
    <location>
        <begin position="373"/>
        <end position="392"/>
    </location>
</feature>
<organism evidence="3 4">
    <name type="scientific">Paracoccus haematequi</name>
    <dbReference type="NCBI Taxonomy" id="2491866"/>
    <lineage>
        <taxon>Bacteria</taxon>
        <taxon>Pseudomonadati</taxon>
        <taxon>Pseudomonadota</taxon>
        <taxon>Alphaproteobacteria</taxon>
        <taxon>Rhodobacterales</taxon>
        <taxon>Paracoccaceae</taxon>
        <taxon>Paracoccus</taxon>
    </lineage>
</organism>
<reference evidence="3 4" key="1">
    <citation type="submission" date="2018-12" db="EMBL/GenBank/DDBJ databases">
        <authorList>
            <person name="Criscuolo A."/>
        </authorList>
    </citation>
    <scope>NUCLEOTIDE SEQUENCE [LARGE SCALE GENOMIC DNA]</scope>
    <source>
        <strain evidence="3">ACIP1116241</strain>
    </source>
</reference>
<feature type="domain" description="Tape measure protein N-terminal" evidence="2">
    <location>
        <begin position="81"/>
        <end position="258"/>
    </location>
</feature>
<sequence>MSDLNIALILRLVDRATGPARAAIDRIDRMTNGALRRNAAVVDRGARLMASGMGDVARGAGRAALAVAAYQGVMAGIGMAFVRPAAEMERFKVQLTNLEGSSAGAERAMAWIQDFATRTPLELNDTISAYAKLKAFGVDPMNGSLMALVDTMAATGGGAEQLDGLVLALGQAWTKGKLQGEEALQMLERGVPVWDLLAQKLGRTTAEVQEMASAGKLGRAEIQLLVDALAARNKGASENMSKTWDGIISNMIDHWGRWQIMVMDAGVFDFLKGRLQGFLEFLNAAAADGRLQRWAEQTADAIMRALQGIWTLGVEAVALWQQLYPWLEAAAEWMGGWQNLLIAITALAFGKTLLGMVLGLVKLTSGTVLLVRGMGGLLLVLGRLGGSGLAALARFSRVMALVFAINTQGMIAAVTAGLGRFLRILMMVGRAAMLNPLTAAIAGIAAGIYIICDNWDGIVAYFQATIDRVRAAFDEGFFQGVLKLFAEFNPTRLVLDALAGFVVYVNDKLREAFGIDLLVQGQQLVQSMWDGIKQAWTDVLDWFRGLPDMILAAIGSIDIGSLIRWPEPPEWLTRLWNGDTSPAGQQAAMARRAVSLAYGQEVTPFVGARALGGPVRGGQVYRWLEEGQELFVPRTDGHVVSNRGLRAMRQRPGTAPTAPIHVGGITINAAPGMNPSDIARAVRRELERVARDGRAALHDGGAYA</sequence>
<dbReference type="OrthoDB" id="5461326at2"/>
<proteinExistence type="predicted"/>
<protein>
    <recommendedName>
        <fullName evidence="2">Tape measure protein N-terminal domain-containing protein</fullName>
    </recommendedName>
</protein>
<accession>A0A3S4GP10</accession>
<keyword evidence="1" id="KW-1133">Transmembrane helix</keyword>
<keyword evidence="4" id="KW-1185">Reference proteome</keyword>
<keyword evidence="1" id="KW-0472">Membrane</keyword>
<feature type="transmembrane region" description="Helical" evidence="1">
    <location>
        <begin position="398"/>
        <end position="419"/>
    </location>
</feature>
<dbReference type="NCBIfam" id="TIGR02675">
    <property type="entry name" value="tape_meas_nterm"/>
    <property type="match status" value="1"/>
</dbReference>
<keyword evidence="1" id="KW-0812">Transmembrane</keyword>
<feature type="transmembrane region" description="Helical" evidence="1">
    <location>
        <begin position="431"/>
        <end position="451"/>
    </location>
</feature>
<name>A0A3S4GP10_9RHOB</name>
<dbReference type="InterPro" id="IPR053058">
    <property type="entry name" value="Mulikevirus_tape_measure"/>
</dbReference>
<evidence type="ECO:0000259" key="2">
    <source>
        <dbReference type="Pfam" id="PF20155"/>
    </source>
</evidence>
<evidence type="ECO:0000313" key="4">
    <source>
        <dbReference type="Proteomes" id="UP000270743"/>
    </source>
</evidence>
<dbReference type="Pfam" id="PF20155">
    <property type="entry name" value="TMP_3"/>
    <property type="match status" value="1"/>
</dbReference>
<evidence type="ECO:0000256" key="1">
    <source>
        <dbReference type="SAM" id="Phobius"/>
    </source>
</evidence>
<dbReference type="PANTHER" id="PTHR38812:SF2">
    <property type="entry name" value="MU-LIKE PROPHAGE FLUMU PROTEIN GP42"/>
    <property type="match status" value="1"/>
</dbReference>
<feature type="transmembrane region" description="Helical" evidence="1">
    <location>
        <begin position="340"/>
        <end position="361"/>
    </location>
</feature>
<dbReference type="RefSeq" id="WP_126154890.1">
    <property type="nucleotide sequence ID" value="NZ_UZWE01000033.1"/>
</dbReference>
<dbReference type="InterPro" id="IPR013491">
    <property type="entry name" value="Tape_meas_N"/>
</dbReference>
<dbReference type="Proteomes" id="UP000270743">
    <property type="component" value="Unassembled WGS sequence"/>
</dbReference>